<dbReference type="Proteomes" id="UP000272942">
    <property type="component" value="Unassembled WGS sequence"/>
</dbReference>
<keyword evidence="4" id="KW-0040">ANK repeat</keyword>
<dbReference type="PANTHER" id="PTHR15263:SF1">
    <property type="entry name" value="NF-KAPPA-B INHIBITOR-LIKE PROTEIN 1"/>
    <property type="match status" value="1"/>
</dbReference>
<evidence type="ECO:0000256" key="6">
    <source>
        <dbReference type="SAM" id="MobiDB-lite"/>
    </source>
</evidence>
<proteinExistence type="predicted"/>
<evidence type="ECO:0000313" key="7">
    <source>
        <dbReference type="EMBL" id="VDP91166.1"/>
    </source>
</evidence>
<evidence type="ECO:0000256" key="5">
    <source>
        <dbReference type="ARBA" id="ARBA00023242"/>
    </source>
</evidence>
<feature type="compositionally biased region" description="Low complexity" evidence="6">
    <location>
        <begin position="81"/>
        <end position="91"/>
    </location>
</feature>
<dbReference type="WBParaSite" id="ECPE_0001393401-mRNA-1">
    <property type="protein sequence ID" value="ECPE_0001393401-mRNA-1"/>
    <property type="gene ID" value="ECPE_0001393401"/>
</dbReference>
<protein>
    <submittedName>
        <fullName evidence="9">DUF632 domain-containing protein</fullName>
    </submittedName>
</protein>
<name>A0A183B3V9_9TREM</name>
<evidence type="ECO:0000256" key="3">
    <source>
        <dbReference type="ARBA" id="ARBA00022737"/>
    </source>
</evidence>
<keyword evidence="3" id="KW-0677">Repeat</keyword>
<dbReference type="OrthoDB" id="412109at2759"/>
<gene>
    <name evidence="7" type="ORF">ECPE_LOCUS13894</name>
</gene>
<evidence type="ECO:0000256" key="2">
    <source>
        <dbReference type="ARBA" id="ARBA00022553"/>
    </source>
</evidence>
<dbReference type="InterPro" id="IPR038753">
    <property type="entry name" value="NFKBIL1"/>
</dbReference>
<evidence type="ECO:0000256" key="1">
    <source>
        <dbReference type="ARBA" id="ARBA00004123"/>
    </source>
</evidence>
<reference evidence="7 8" key="2">
    <citation type="submission" date="2018-11" db="EMBL/GenBank/DDBJ databases">
        <authorList>
            <consortium name="Pathogen Informatics"/>
        </authorList>
    </citation>
    <scope>NUCLEOTIDE SEQUENCE [LARGE SCALE GENOMIC DNA]</scope>
    <source>
        <strain evidence="7 8">Egypt</strain>
    </source>
</reference>
<evidence type="ECO:0000313" key="8">
    <source>
        <dbReference type="Proteomes" id="UP000272942"/>
    </source>
</evidence>
<keyword evidence="8" id="KW-1185">Reference proteome</keyword>
<organism evidence="9">
    <name type="scientific">Echinostoma caproni</name>
    <dbReference type="NCBI Taxonomy" id="27848"/>
    <lineage>
        <taxon>Eukaryota</taxon>
        <taxon>Metazoa</taxon>
        <taxon>Spiralia</taxon>
        <taxon>Lophotrochozoa</taxon>
        <taxon>Platyhelminthes</taxon>
        <taxon>Trematoda</taxon>
        <taxon>Digenea</taxon>
        <taxon>Plagiorchiida</taxon>
        <taxon>Echinostomata</taxon>
        <taxon>Echinostomatoidea</taxon>
        <taxon>Echinostomatidae</taxon>
        <taxon>Echinostoma</taxon>
    </lineage>
</organism>
<keyword evidence="2" id="KW-0597">Phosphoprotein</keyword>
<evidence type="ECO:0000256" key="4">
    <source>
        <dbReference type="ARBA" id="ARBA00023043"/>
    </source>
</evidence>
<comment type="subcellular location">
    <subcellularLocation>
        <location evidence="1">Nucleus</location>
    </subcellularLocation>
</comment>
<sequence>ILTSSFVSGAAVPDSAESVHERYTAFDPDECDSFSDRWYTDDRDEDPHSYAWEEYFSDFVHKESRSYLDTIREEYERRQRSGTSRQSQTTRPGISSESADRAREDFLNRHQEALNKRTKFSASGIISDSSLSAFKQQWTVFESSTTEIRNASMIPWPPFCGSMCSSGDRALSAERRIETVLHFVHQKLDELRRLQIQWHPDRFASRIGKRLHADIKDCVMQRVNAISQLLNTAMDKLRGKD</sequence>
<dbReference type="GO" id="GO:0043124">
    <property type="term" value="P:negative regulation of canonical NF-kappaB signal transduction"/>
    <property type="evidence" value="ECO:0007669"/>
    <property type="project" value="InterPro"/>
</dbReference>
<keyword evidence="5" id="KW-0539">Nucleus</keyword>
<evidence type="ECO:0000313" key="9">
    <source>
        <dbReference type="WBParaSite" id="ECPE_0001393401-mRNA-1"/>
    </source>
</evidence>
<dbReference type="PANTHER" id="PTHR15263">
    <property type="entry name" value="I-KAPPA-B-LIKE PROTEIN IKBL"/>
    <property type="match status" value="1"/>
</dbReference>
<dbReference type="AlphaFoldDB" id="A0A183B3V9"/>
<dbReference type="GO" id="GO:0005634">
    <property type="term" value="C:nucleus"/>
    <property type="evidence" value="ECO:0007669"/>
    <property type="project" value="UniProtKB-SubCell"/>
</dbReference>
<dbReference type="EMBL" id="UZAN01056224">
    <property type="protein sequence ID" value="VDP91166.1"/>
    <property type="molecule type" value="Genomic_DNA"/>
</dbReference>
<feature type="region of interest" description="Disordered" evidence="6">
    <location>
        <begin position="75"/>
        <end position="101"/>
    </location>
</feature>
<reference evidence="9" key="1">
    <citation type="submission" date="2016-06" db="UniProtKB">
        <authorList>
            <consortium name="WormBaseParasite"/>
        </authorList>
    </citation>
    <scope>IDENTIFICATION</scope>
</reference>
<accession>A0A183B3V9</accession>